<dbReference type="InterPro" id="IPR033985">
    <property type="entry name" value="SusD-like_N"/>
</dbReference>
<feature type="domain" description="SusD-like N-terminal" evidence="8">
    <location>
        <begin position="35"/>
        <end position="236"/>
    </location>
</feature>
<gene>
    <name evidence="9" type="ORF">EGT74_16215</name>
</gene>
<organism evidence="9 10">
    <name type="scientific">Chitinophaga lutea</name>
    <dbReference type="NCBI Taxonomy" id="2488634"/>
    <lineage>
        <taxon>Bacteria</taxon>
        <taxon>Pseudomonadati</taxon>
        <taxon>Bacteroidota</taxon>
        <taxon>Chitinophagia</taxon>
        <taxon>Chitinophagales</taxon>
        <taxon>Chitinophagaceae</taxon>
        <taxon>Chitinophaga</taxon>
    </lineage>
</organism>
<dbReference type="Pfam" id="PF14322">
    <property type="entry name" value="SusD-like_3"/>
    <property type="match status" value="1"/>
</dbReference>
<comment type="caution">
    <text evidence="9">The sequence shown here is derived from an EMBL/GenBank/DDBJ whole genome shotgun (WGS) entry which is preliminary data.</text>
</comment>
<dbReference type="InterPro" id="IPR011990">
    <property type="entry name" value="TPR-like_helical_dom_sf"/>
</dbReference>
<dbReference type="InterPro" id="IPR012944">
    <property type="entry name" value="SusD_RagB_dom"/>
</dbReference>
<evidence type="ECO:0000256" key="3">
    <source>
        <dbReference type="ARBA" id="ARBA00022729"/>
    </source>
</evidence>
<keyword evidence="3 6" id="KW-0732">Signal</keyword>
<feature type="signal peptide" evidence="6">
    <location>
        <begin position="1"/>
        <end position="18"/>
    </location>
</feature>
<dbReference type="Proteomes" id="UP000278351">
    <property type="component" value="Unassembled WGS sequence"/>
</dbReference>
<evidence type="ECO:0000313" key="9">
    <source>
        <dbReference type="EMBL" id="RPE08585.1"/>
    </source>
</evidence>
<evidence type="ECO:0000256" key="4">
    <source>
        <dbReference type="ARBA" id="ARBA00023136"/>
    </source>
</evidence>
<dbReference type="GO" id="GO:0009279">
    <property type="term" value="C:cell outer membrane"/>
    <property type="evidence" value="ECO:0007669"/>
    <property type="project" value="UniProtKB-SubCell"/>
</dbReference>
<accession>A0A3N4PLB0</accession>
<proteinExistence type="inferred from homology"/>
<keyword evidence="4" id="KW-0472">Membrane</keyword>
<dbReference type="OrthoDB" id="1080118at2"/>
<comment type="subcellular location">
    <subcellularLocation>
        <location evidence="1">Cell outer membrane</location>
    </subcellularLocation>
</comment>
<keyword evidence="5" id="KW-0998">Cell outer membrane</keyword>
<protein>
    <submittedName>
        <fullName evidence="9">RagB/SusD family nutrient uptake outer membrane protein</fullName>
    </submittedName>
</protein>
<name>A0A3N4PLB0_9BACT</name>
<dbReference type="Gene3D" id="1.25.40.390">
    <property type="match status" value="1"/>
</dbReference>
<feature type="domain" description="RagB/SusD" evidence="7">
    <location>
        <begin position="366"/>
        <end position="484"/>
    </location>
</feature>
<evidence type="ECO:0000313" key="10">
    <source>
        <dbReference type="Proteomes" id="UP000278351"/>
    </source>
</evidence>
<dbReference type="SUPFAM" id="SSF48452">
    <property type="entry name" value="TPR-like"/>
    <property type="match status" value="1"/>
</dbReference>
<dbReference type="AlphaFoldDB" id="A0A3N4PLB0"/>
<evidence type="ECO:0000256" key="5">
    <source>
        <dbReference type="ARBA" id="ARBA00023237"/>
    </source>
</evidence>
<feature type="chain" id="PRO_5018018475" evidence="6">
    <location>
        <begin position="19"/>
        <end position="484"/>
    </location>
</feature>
<dbReference type="Pfam" id="PF07980">
    <property type="entry name" value="SusD_RagB"/>
    <property type="match status" value="1"/>
</dbReference>
<dbReference type="EMBL" id="RPDH01000002">
    <property type="protein sequence ID" value="RPE08585.1"/>
    <property type="molecule type" value="Genomic_DNA"/>
</dbReference>
<evidence type="ECO:0000256" key="2">
    <source>
        <dbReference type="ARBA" id="ARBA00006275"/>
    </source>
</evidence>
<evidence type="ECO:0000256" key="6">
    <source>
        <dbReference type="SAM" id="SignalP"/>
    </source>
</evidence>
<dbReference type="RefSeq" id="WP_123847585.1">
    <property type="nucleotide sequence ID" value="NZ_RPDH01000002.1"/>
</dbReference>
<dbReference type="PROSITE" id="PS51257">
    <property type="entry name" value="PROKAR_LIPOPROTEIN"/>
    <property type="match status" value="1"/>
</dbReference>
<evidence type="ECO:0000259" key="8">
    <source>
        <dbReference type="Pfam" id="PF14322"/>
    </source>
</evidence>
<dbReference type="CDD" id="cd08977">
    <property type="entry name" value="SusD"/>
    <property type="match status" value="1"/>
</dbReference>
<sequence length="484" mass="53405">MKKLSVYILSICAAASVASCNKLLETNPRESIDLEKASKSKDAIKATVISAYASMRAVGYYGRDFIVQSEVLSDNGEITTSNSNRFVNESNNSPRAQVAIWNTCYTNIFRSNFIMKYGPRASGFSEEELDQLMGEAFFIRAYNYFDLVRSFARNPRFLNGFDYGVPIVTDALLDVTNPEFPGYPSRPKVDAVYAQIVKDLDSAVARLGKSEVTAGIVGPFRASKLAAIALNSRVKLYRGDWAGSEADATTAIGMIATGFNTPKLKVEFVSDSATYMSKWGNLHPEMIFGLSFEAYEAFGSDAIQSIFYKHPILGGYGDITPRAGLRADYYTDNDPRWKSLLRPVTKSGQAIFSCLKWPGAKPFQGGDDIMLIRASELYLNRAEARAMQGGKDVEALDDLNKVHTRVKLAPLAGLTGDALTAAILRERRIELAFEGHRLFDLMRTGRDIVKSAATTIPNTDYKLVAPIPQAEVDVNKNLLQNPNY</sequence>
<keyword evidence="10" id="KW-1185">Reference proteome</keyword>
<comment type="similarity">
    <text evidence="2">Belongs to the SusD family.</text>
</comment>
<evidence type="ECO:0000259" key="7">
    <source>
        <dbReference type="Pfam" id="PF07980"/>
    </source>
</evidence>
<reference evidence="9 10" key="1">
    <citation type="submission" date="2018-11" db="EMBL/GenBank/DDBJ databases">
        <title>Chitinophaga lutea sp.nov., isolate from arsenic contaminated soil.</title>
        <authorList>
            <person name="Zong Y."/>
        </authorList>
    </citation>
    <scope>NUCLEOTIDE SEQUENCE [LARGE SCALE GENOMIC DNA]</scope>
    <source>
        <strain evidence="9 10">ZY74</strain>
    </source>
</reference>
<evidence type="ECO:0000256" key="1">
    <source>
        <dbReference type="ARBA" id="ARBA00004442"/>
    </source>
</evidence>